<dbReference type="Proteomes" id="UP000811246">
    <property type="component" value="Chromosome 6"/>
</dbReference>
<feature type="transmembrane region" description="Helical" evidence="7">
    <location>
        <begin position="235"/>
        <end position="254"/>
    </location>
</feature>
<keyword evidence="5 7" id="KW-1133">Transmembrane helix</keyword>
<organism evidence="9 10">
    <name type="scientific">Carya illinoinensis</name>
    <name type="common">Pecan</name>
    <dbReference type="NCBI Taxonomy" id="32201"/>
    <lineage>
        <taxon>Eukaryota</taxon>
        <taxon>Viridiplantae</taxon>
        <taxon>Streptophyta</taxon>
        <taxon>Embryophyta</taxon>
        <taxon>Tracheophyta</taxon>
        <taxon>Spermatophyta</taxon>
        <taxon>Magnoliopsida</taxon>
        <taxon>eudicotyledons</taxon>
        <taxon>Gunneridae</taxon>
        <taxon>Pentapetalae</taxon>
        <taxon>rosids</taxon>
        <taxon>fabids</taxon>
        <taxon>Fagales</taxon>
        <taxon>Juglandaceae</taxon>
        <taxon>Carya</taxon>
    </lineage>
</organism>
<name>A0A922JLF7_CARIL</name>
<evidence type="ECO:0000256" key="5">
    <source>
        <dbReference type="ARBA" id="ARBA00022989"/>
    </source>
</evidence>
<evidence type="ECO:0000259" key="8">
    <source>
        <dbReference type="Pfam" id="PF01490"/>
    </source>
</evidence>
<dbReference type="GO" id="GO:0031090">
    <property type="term" value="C:organelle membrane"/>
    <property type="evidence" value="ECO:0007669"/>
    <property type="project" value="UniProtKB-ARBA"/>
</dbReference>
<evidence type="ECO:0000313" key="9">
    <source>
        <dbReference type="EMBL" id="KAG6708729.1"/>
    </source>
</evidence>
<keyword evidence="2" id="KW-0813">Transport</keyword>
<dbReference type="PANTHER" id="PTHR22950:SF571">
    <property type="entry name" value="TRANSMEMBRANE AMINO ACID TRANSPORTER FAMILY PROTEIN"/>
    <property type="match status" value="1"/>
</dbReference>
<keyword evidence="3 7" id="KW-0812">Transmembrane</keyword>
<evidence type="ECO:0000256" key="2">
    <source>
        <dbReference type="ARBA" id="ARBA00022448"/>
    </source>
</evidence>
<evidence type="ECO:0000313" key="10">
    <source>
        <dbReference type="Proteomes" id="UP000811246"/>
    </source>
</evidence>
<feature type="transmembrane region" description="Helical" evidence="7">
    <location>
        <begin position="194"/>
        <end position="215"/>
    </location>
</feature>
<accession>A0A922JLF7</accession>
<feature type="transmembrane region" description="Helical" evidence="7">
    <location>
        <begin position="162"/>
        <end position="182"/>
    </location>
</feature>
<feature type="transmembrane region" description="Helical" evidence="7">
    <location>
        <begin position="352"/>
        <end position="374"/>
    </location>
</feature>
<comment type="subcellular location">
    <subcellularLocation>
        <location evidence="1">Membrane</location>
        <topology evidence="1">Multi-pass membrane protein</topology>
    </subcellularLocation>
</comment>
<evidence type="ECO:0000256" key="3">
    <source>
        <dbReference type="ARBA" id="ARBA00022692"/>
    </source>
</evidence>
<evidence type="ECO:0000256" key="6">
    <source>
        <dbReference type="ARBA" id="ARBA00023136"/>
    </source>
</evidence>
<feature type="transmembrane region" description="Helical" evidence="7">
    <location>
        <begin position="328"/>
        <end position="346"/>
    </location>
</feature>
<keyword evidence="4" id="KW-0029">Amino-acid transport</keyword>
<feature type="domain" description="Amino acid transporter transmembrane" evidence="8">
    <location>
        <begin position="43"/>
        <end position="308"/>
    </location>
</feature>
<dbReference type="AlphaFoldDB" id="A0A922JLF7"/>
<feature type="transmembrane region" description="Helical" evidence="7">
    <location>
        <begin position="65"/>
        <end position="86"/>
    </location>
</feature>
<feature type="transmembrane region" description="Helical" evidence="7">
    <location>
        <begin position="112"/>
        <end position="131"/>
    </location>
</feature>
<protein>
    <recommendedName>
        <fullName evidence="8">Amino acid transporter transmembrane domain-containing protein</fullName>
    </recommendedName>
</protein>
<feature type="transmembrane region" description="Helical" evidence="7">
    <location>
        <begin position="386"/>
        <end position="405"/>
    </location>
</feature>
<dbReference type="GO" id="GO:0015179">
    <property type="term" value="F:L-amino acid transmembrane transporter activity"/>
    <property type="evidence" value="ECO:0007669"/>
    <property type="project" value="TreeGrafter"/>
</dbReference>
<evidence type="ECO:0000256" key="4">
    <source>
        <dbReference type="ARBA" id="ARBA00022970"/>
    </source>
</evidence>
<comment type="caution">
    <text evidence="9">The sequence shown here is derived from an EMBL/GenBank/DDBJ whole genome shotgun (WGS) entry which is preliminary data.</text>
</comment>
<proteinExistence type="predicted"/>
<feature type="transmembrane region" description="Helical" evidence="7">
    <location>
        <begin position="275"/>
        <end position="294"/>
    </location>
</feature>
<keyword evidence="6 7" id="KW-0472">Membrane</keyword>
<dbReference type="InterPro" id="IPR013057">
    <property type="entry name" value="AA_transpt_TM"/>
</dbReference>
<reference evidence="9" key="1">
    <citation type="submission" date="2021-01" db="EMBL/GenBank/DDBJ databases">
        <authorList>
            <person name="Lovell J.T."/>
            <person name="Bentley N."/>
            <person name="Bhattarai G."/>
            <person name="Jenkins J.W."/>
            <person name="Sreedasyam A."/>
            <person name="Alarcon Y."/>
            <person name="Bock C."/>
            <person name="Boston L."/>
            <person name="Carlson J."/>
            <person name="Cervantes K."/>
            <person name="Clermont K."/>
            <person name="Krom N."/>
            <person name="Kubenka K."/>
            <person name="Mamidi S."/>
            <person name="Mattison C."/>
            <person name="Monteros M."/>
            <person name="Pisani C."/>
            <person name="Plott C."/>
            <person name="Rajasekar S."/>
            <person name="Rhein H.S."/>
            <person name="Rohla C."/>
            <person name="Song M."/>
            <person name="Hilaire R.S."/>
            <person name="Shu S."/>
            <person name="Wells L."/>
            <person name="Wang X."/>
            <person name="Webber J."/>
            <person name="Heerema R.J."/>
            <person name="Klein P."/>
            <person name="Conner P."/>
            <person name="Grauke L."/>
            <person name="Grimwood J."/>
            <person name="Schmutz J."/>
            <person name="Randall J.J."/>
        </authorList>
    </citation>
    <scope>NUCLEOTIDE SEQUENCE</scope>
    <source>
        <tissue evidence="9">Leaf</tissue>
    </source>
</reference>
<sequence>MTTDEKETKNTRKSKQPINEIKSPLLPEKHASEEFKWAPFAGAVFNLSTSIIGAGIMALPTTIKVLGLGMIVFVAVLTEASLEMLLRFSRVGKSESYGEVMGDAFGVVGRRLLQICILLNNVGTLIVYMIIIGDVLSGTSSGGVHHAGVLEGWFGEQWWNSLFRTFVLLVTTIVVFAPLACFKRIDSLRHTSALAIALAIVFLIITAGITILKLFNGSVAMPRLLPKVTDITSVWSLFTAVPVLVIAFICHFNVHTIDNELEDSSLIQPVVKTSLALCSIIYILTSFFGFLLFGDSTLDDILANFDANLGIPYSFYSMMPLVANNVRFGLISIGLLLLVFLGANFIPNIWDAFQFTGATATVCIGFIFPAAIALRDPHAIATKKDKILYVFMVALAVFSNMVAIYSDAYTILKKNVNTNA</sequence>
<evidence type="ECO:0000256" key="1">
    <source>
        <dbReference type="ARBA" id="ARBA00004141"/>
    </source>
</evidence>
<gene>
    <name evidence="9" type="ORF">I3842_06G096200</name>
</gene>
<dbReference type="EMBL" id="CM031830">
    <property type="protein sequence ID" value="KAG6708729.1"/>
    <property type="molecule type" value="Genomic_DNA"/>
</dbReference>
<dbReference type="Pfam" id="PF01490">
    <property type="entry name" value="Aa_trans"/>
    <property type="match status" value="1"/>
</dbReference>
<evidence type="ECO:0000256" key="7">
    <source>
        <dbReference type="SAM" id="Phobius"/>
    </source>
</evidence>
<dbReference type="PANTHER" id="PTHR22950">
    <property type="entry name" value="AMINO ACID TRANSPORTER"/>
    <property type="match status" value="1"/>
</dbReference>